<evidence type="ECO:0008006" key="4">
    <source>
        <dbReference type="Google" id="ProtNLM"/>
    </source>
</evidence>
<dbReference type="InterPro" id="IPR036864">
    <property type="entry name" value="Zn2-C6_fun-type_DNA-bd_sf"/>
</dbReference>
<protein>
    <recommendedName>
        <fullName evidence="4">Zn(2)-C6 fungal-type domain-containing protein</fullName>
    </recommendedName>
</protein>
<feature type="compositionally biased region" description="Low complexity" evidence="1">
    <location>
        <begin position="157"/>
        <end position="173"/>
    </location>
</feature>
<dbReference type="GO" id="GO:0008270">
    <property type="term" value="F:zinc ion binding"/>
    <property type="evidence" value="ECO:0007669"/>
    <property type="project" value="InterPro"/>
</dbReference>
<evidence type="ECO:0000313" key="2">
    <source>
        <dbReference type="EMBL" id="ORY73853.1"/>
    </source>
</evidence>
<dbReference type="AlphaFoldDB" id="A0A1Y2EQH4"/>
<dbReference type="Gene3D" id="4.10.240.10">
    <property type="entry name" value="Zn(2)-C6 fungal-type DNA-binding domain"/>
    <property type="match status" value="1"/>
</dbReference>
<feature type="region of interest" description="Disordered" evidence="1">
    <location>
        <begin position="200"/>
        <end position="228"/>
    </location>
</feature>
<dbReference type="Proteomes" id="UP000193467">
    <property type="component" value="Unassembled WGS sequence"/>
</dbReference>
<evidence type="ECO:0000313" key="3">
    <source>
        <dbReference type="Proteomes" id="UP000193467"/>
    </source>
</evidence>
<feature type="compositionally biased region" description="Pro residues" evidence="1">
    <location>
        <begin position="206"/>
        <end position="223"/>
    </location>
</feature>
<comment type="caution">
    <text evidence="2">The sequence shown here is derived from an EMBL/GenBank/DDBJ whole genome shotgun (WGS) entry which is preliminary data.</text>
</comment>
<sequence>MPRLTPKLGQSRSFKDDTRYLSCEGCRARKTRCSRTESCSECELRRENRTKEEANLASSEREVARLARIVGRLEAHIQMLSQELIKERRARRELESKVNPGAEEKAASPPSADAPSSPSSHEGLALPPARVVQRYPSLPFKHLLLHRHTQSVRPFTSQHLLQPSPRSLPSRSLPIPPSHPHQPPRTLLLPLTSLTIHPRAVHATDPSPPLPSPRPPPPSPTFPTPSLRLLKAATLSRRLDQA</sequence>
<accession>A0A1Y2EQH4</accession>
<feature type="region of interest" description="Disordered" evidence="1">
    <location>
        <begin position="91"/>
        <end position="124"/>
    </location>
</feature>
<evidence type="ECO:0000256" key="1">
    <source>
        <dbReference type="SAM" id="MobiDB-lite"/>
    </source>
</evidence>
<organism evidence="2 3">
    <name type="scientific">Leucosporidium creatinivorum</name>
    <dbReference type="NCBI Taxonomy" id="106004"/>
    <lineage>
        <taxon>Eukaryota</taxon>
        <taxon>Fungi</taxon>
        <taxon>Dikarya</taxon>
        <taxon>Basidiomycota</taxon>
        <taxon>Pucciniomycotina</taxon>
        <taxon>Microbotryomycetes</taxon>
        <taxon>Leucosporidiales</taxon>
        <taxon>Leucosporidium</taxon>
    </lineage>
</organism>
<proteinExistence type="predicted"/>
<reference evidence="2 3" key="1">
    <citation type="submission" date="2016-07" db="EMBL/GenBank/DDBJ databases">
        <title>Pervasive Adenine N6-methylation of Active Genes in Fungi.</title>
        <authorList>
            <consortium name="DOE Joint Genome Institute"/>
            <person name="Mondo S.J."/>
            <person name="Dannebaum R.O."/>
            <person name="Kuo R.C."/>
            <person name="Labutti K."/>
            <person name="Haridas S."/>
            <person name="Kuo A."/>
            <person name="Salamov A."/>
            <person name="Ahrendt S.R."/>
            <person name="Lipzen A."/>
            <person name="Sullivan W."/>
            <person name="Andreopoulos W.B."/>
            <person name="Clum A."/>
            <person name="Lindquist E."/>
            <person name="Daum C."/>
            <person name="Ramamoorthy G.K."/>
            <person name="Gryganskyi A."/>
            <person name="Culley D."/>
            <person name="Magnuson J.K."/>
            <person name="James T.Y."/>
            <person name="O'Malley M.A."/>
            <person name="Stajich J.E."/>
            <person name="Spatafora J.W."/>
            <person name="Visel A."/>
            <person name="Grigoriev I.V."/>
        </authorList>
    </citation>
    <scope>NUCLEOTIDE SEQUENCE [LARGE SCALE GENOMIC DNA]</scope>
    <source>
        <strain evidence="2 3">62-1032</strain>
    </source>
</reference>
<keyword evidence="3" id="KW-1185">Reference proteome</keyword>
<feature type="compositionally biased region" description="Pro residues" evidence="1">
    <location>
        <begin position="174"/>
        <end position="183"/>
    </location>
</feature>
<dbReference type="InParanoid" id="A0A1Y2EQH4"/>
<gene>
    <name evidence="2" type="ORF">BCR35DRAFT_344212</name>
</gene>
<feature type="region of interest" description="Disordered" evidence="1">
    <location>
        <begin position="154"/>
        <end position="186"/>
    </location>
</feature>
<dbReference type="GO" id="GO:0000981">
    <property type="term" value="F:DNA-binding transcription factor activity, RNA polymerase II-specific"/>
    <property type="evidence" value="ECO:0007669"/>
    <property type="project" value="InterPro"/>
</dbReference>
<name>A0A1Y2EQH4_9BASI</name>
<dbReference type="EMBL" id="MCGR01000044">
    <property type="protein sequence ID" value="ORY73853.1"/>
    <property type="molecule type" value="Genomic_DNA"/>
</dbReference>
<feature type="compositionally biased region" description="Basic and acidic residues" evidence="1">
    <location>
        <begin position="91"/>
        <end position="106"/>
    </location>
</feature>
<feature type="compositionally biased region" description="Low complexity" evidence="1">
    <location>
        <begin position="107"/>
        <end position="120"/>
    </location>
</feature>